<protein>
    <recommendedName>
        <fullName evidence="2">Water stress and hypersensitive response domain-containing protein</fullName>
    </recommendedName>
</protein>
<dbReference type="InterPro" id="IPR045043">
    <property type="entry name" value="Lea14-like"/>
</dbReference>
<accession>A0AA42ATP8</accession>
<dbReference type="InterPro" id="IPR013990">
    <property type="entry name" value="WHy-dom"/>
</dbReference>
<evidence type="ECO:0000313" key="3">
    <source>
        <dbReference type="EMBL" id="MCL7040470.1"/>
    </source>
</evidence>
<proteinExistence type="inferred from homology"/>
<dbReference type="AlphaFoldDB" id="A0AA42ATP8"/>
<reference evidence="3" key="1">
    <citation type="submission" date="2022-03" db="EMBL/GenBank/DDBJ databases">
        <title>A functionally conserved STORR gene fusion in Papaver species that diverged 16.8 million years ago.</title>
        <authorList>
            <person name="Catania T."/>
        </authorList>
    </citation>
    <scope>NUCLEOTIDE SEQUENCE</scope>
    <source>
        <strain evidence="3">S-191538</strain>
    </source>
</reference>
<organism evidence="3 4">
    <name type="scientific">Papaver nudicaule</name>
    <name type="common">Iceland poppy</name>
    <dbReference type="NCBI Taxonomy" id="74823"/>
    <lineage>
        <taxon>Eukaryota</taxon>
        <taxon>Viridiplantae</taxon>
        <taxon>Streptophyta</taxon>
        <taxon>Embryophyta</taxon>
        <taxon>Tracheophyta</taxon>
        <taxon>Spermatophyta</taxon>
        <taxon>Magnoliopsida</taxon>
        <taxon>Ranunculales</taxon>
        <taxon>Papaveraceae</taxon>
        <taxon>Papaveroideae</taxon>
        <taxon>Papaver</taxon>
    </lineage>
</organism>
<evidence type="ECO:0000313" key="4">
    <source>
        <dbReference type="Proteomes" id="UP001177140"/>
    </source>
</evidence>
<dbReference type="PANTHER" id="PTHR31459">
    <property type="match status" value="1"/>
</dbReference>
<dbReference type="GO" id="GO:0005829">
    <property type="term" value="C:cytosol"/>
    <property type="evidence" value="ECO:0007669"/>
    <property type="project" value="TreeGrafter"/>
</dbReference>
<comment type="caution">
    <text evidence="3">The sequence shown here is derived from an EMBL/GenBank/DDBJ whole genome shotgun (WGS) entry which is preliminary data.</text>
</comment>
<gene>
    <name evidence="3" type="ORF">MKW94_011865</name>
</gene>
<comment type="similarity">
    <text evidence="1">Belongs to the LEA type 2 family.</text>
</comment>
<dbReference type="Proteomes" id="UP001177140">
    <property type="component" value="Unassembled WGS sequence"/>
</dbReference>
<dbReference type="GO" id="GO:0009269">
    <property type="term" value="P:response to desiccation"/>
    <property type="evidence" value="ECO:0007669"/>
    <property type="project" value="InterPro"/>
</dbReference>
<dbReference type="SUPFAM" id="SSF117070">
    <property type="entry name" value="LEA14-like"/>
    <property type="match status" value="1"/>
</dbReference>
<dbReference type="InterPro" id="IPR004864">
    <property type="entry name" value="LEA_2"/>
</dbReference>
<dbReference type="EMBL" id="JAJJMA010212789">
    <property type="protein sequence ID" value="MCL7040470.1"/>
    <property type="molecule type" value="Genomic_DNA"/>
</dbReference>
<dbReference type="PANTHER" id="PTHR31459:SF19">
    <property type="entry name" value="DESICCATION-RELATED PROTEIN LEA14-RELATED"/>
    <property type="match status" value="1"/>
</dbReference>
<name>A0AA42ATP8_PAPNU</name>
<feature type="domain" description="Water stress and hypersensitive response" evidence="2">
    <location>
        <begin position="40"/>
        <end position="158"/>
    </location>
</feature>
<evidence type="ECO:0000259" key="2">
    <source>
        <dbReference type="SMART" id="SM00769"/>
    </source>
</evidence>
<evidence type="ECO:0000256" key="1">
    <source>
        <dbReference type="ARBA" id="ARBA00005960"/>
    </source>
</evidence>
<dbReference type="Pfam" id="PF03168">
    <property type="entry name" value="LEA_2"/>
    <property type="match status" value="1"/>
</dbReference>
<keyword evidence="4" id="KW-1185">Reference proteome</keyword>
<dbReference type="Gene3D" id="2.60.40.1820">
    <property type="match status" value="1"/>
</dbReference>
<sequence length="185" mass="20160">MAEFLGKSVGFVEEMGTQSVKMPVNLAEGTVDMVVKKPEATLNDVIVQSVTYDSVSLLAKASVSNPYVTPIMIGEINYILKSADTVMASGKMEDPGLLMPLNVTLLEIEVKVPYSVVITLLRGVITKWAINYELQLLFTFLDIPGVGGITIPITEKGVIKIPTIAELLNGGKEEDKAWFSLKNWI</sequence>
<dbReference type="SMART" id="SM00769">
    <property type="entry name" value="WHy"/>
    <property type="match status" value="1"/>
</dbReference>